<dbReference type="InterPro" id="IPR023631">
    <property type="entry name" value="Amidase_dom"/>
</dbReference>
<comment type="caution">
    <text evidence="2">The sequence shown here is derived from an EMBL/GenBank/DDBJ whole genome shotgun (WGS) entry which is preliminary data.</text>
</comment>
<organism evidence="2 3">
    <name type="scientific">Methanimicrococcus hacksteinii</name>
    <dbReference type="NCBI Taxonomy" id="3028293"/>
    <lineage>
        <taxon>Archaea</taxon>
        <taxon>Methanobacteriati</taxon>
        <taxon>Methanobacteriota</taxon>
        <taxon>Stenosarchaea group</taxon>
        <taxon>Methanomicrobia</taxon>
        <taxon>Methanosarcinales</taxon>
        <taxon>Methanosarcinaceae</taxon>
        <taxon>Methanimicrococcus</taxon>
    </lineage>
</organism>
<dbReference type="Proteomes" id="UP001272052">
    <property type="component" value="Unassembled WGS sequence"/>
</dbReference>
<dbReference type="InterPro" id="IPR036928">
    <property type="entry name" value="AS_sf"/>
</dbReference>
<dbReference type="RefSeq" id="WP_318786370.1">
    <property type="nucleotide sequence ID" value="NZ_JAWDKC010000028.1"/>
</dbReference>
<keyword evidence="2" id="KW-0436">Ligase</keyword>
<dbReference type="PANTHER" id="PTHR11895:SF7">
    <property type="entry name" value="GLUTAMYL-TRNA(GLN) AMIDOTRANSFERASE SUBUNIT A, MITOCHONDRIAL"/>
    <property type="match status" value="1"/>
</dbReference>
<keyword evidence="3" id="KW-1185">Reference proteome</keyword>
<dbReference type="EC" id="6.3.5.7" evidence="2"/>
<dbReference type="SUPFAM" id="SSF75304">
    <property type="entry name" value="Amidase signature (AS) enzymes"/>
    <property type="match status" value="1"/>
</dbReference>
<name>A0ABU3VR92_9EURY</name>
<dbReference type="PANTHER" id="PTHR11895">
    <property type="entry name" value="TRANSAMIDASE"/>
    <property type="match status" value="1"/>
</dbReference>
<proteinExistence type="predicted"/>
<sequence>MTKDIAAFKAAGSKAAAESLEKIKKDDSGIFITVCENAESAESGPLAGVPIALSDNISTKDVETTCASQIMKGYVPPFSGKAVDDLQKAGAVLIGKTNMAEFGILGAASAYGPVKNPRDKTKKGGPSGSAAAVAAGFVPAAVCSDAGGLLRVSASYCGTPAFKPTYGAVSRFGLIYYTGSLDQIGVTATSVSDIVTVMDVISGNDSRDTTSLPGTMNYSAKIKSGDKPLDGVQIGIPEEFLEGVSADVMKTFEESVAVFEKLGAACKKFSLKTAKYMQAVHDIISAGESSAMLAKFDGTRFGPRVEADNWHEMIARTRALFGPVAERRIMLGIYMLMAGQYNDYYMKSMQTRTLILEEFESVFKEFDLLISPTAKDVAPDLGGACGGGCDIELSSYSAAIAGADLAGLPAATVPCGFVGNLPAGLQIIGGFQKDADVIAAAAAFENATDFIKFPEAI</sequence>
<gene>
    <name evidence="2" type="primary">gatA</name>
    <name evidence="2" type="ORF">MmiAt1_15380</name>
</gene>
<dbReference type="GO" id="GO:0050567">
    <property type="term" value="F:glutaminyl-tRNA synthase (glutamine-hydrolyzing) activity"/>
    <property type="evidence" value="ECO:0007669"/>
    <property type="project" value="UniProtKB-EC"/>
</dbReference>
<dbReference type="Pfam" id="PF01425">
    <property type="entry name" value="Amidase"/>
    <property type="match status" value="1"/>
</dbReference>
<protein>
    <submittedName>
        <fullName evidence="2">Glutamyl-tRNA(Gln) amidotransferase subunit A</fullName>
        <ecNumber evidence="2">6.3.5.7</ecNumber>
    </submittedName>
</protein>
<evidence type="ECO:0000313" key="3">
    <source>
        <dbReference type="Proteomes" id="UP001272052"/>
    </source>
</evidence>
<accession>A0ABU3VR92</accession>
<dbReference type="InterPro" id="IPR000120">
    <property type="entry name" value="Amidase"/>
</dbReference>
<dbReference type="EMBL" id="JAWDKC010000028">
    <property type="protein sequence ID" value="MDV0445934.1"/>
    <property type="molecule type" value="Genomic_DNA"/>
</dbReference>
<feature type="domain" description="Amidase" evidence="1">
    <location>
        <begin position="39"/>
        <end position="437"/>
    </location>
</feature>
<evidence type="ECO:0000313" key="2">
    <source>
        <dbReference type="EMBL" id="MDV0445934.1"/>
    </source>
</evidence>
<evidence type="ECO:0000259" key="1">
    <source>
        <dbReference type="Pfam" id="PF01425"/>
    </source>
</evidence>
<dbReference type="Gene3D" id="3.90.1300.10">
    <property type="entry name" value="Amidase signature (AS) domain"/>
    <property type="match status" value="1"/>
</dbReference>
<reference evidence="2 3" key="1">
    <citation type="submission" date="2023-06" db="EMBL/GenBank/DDBJ databases">
        <title>Genome sequence of Methanimicrococcus sp. At1.</title>
        <authorList>
            <person name="Protasov E."/>
            <person name="Platt K."/>
            <person name="Poehlein A."/>
            <person name="Daniel R."/>
            <person name="Brune A."/>
        </authorList>
    </citation>
    <scope>NUCLEOTIDE SEQUENCE [LARGE SCALE GENOMIC DNA]</scope>
    <source>
        <strain evidence="2 3">At1</strain>
    </source>
</reference>